<dbReference type="Proteomes" id="UP001176432">
    <property type="component" value="Unassembled WGS sequence"/>
</dbReference>
<organism evidence="2 3">
    <name type="scientific">Enterobacter asburiae</name>
    <dbReference type="NCBI Taxonomy" id="61645"/>
    <lineage>
        <taxon>Bacteria</taxon>
        <taxon>Pseudomonadati</taxon>
        <taxon>Pseudomonadota</taxon>
        <taxon>Gammaproteobacteria</taxon>
        <taxon>Enterobacterales</taxon>
        <taxon>Enterobacteriaceae</taxon>
        <taxon>Enterobacter</taxon>
        <taxon>Enterobacter cloacae complex</taxon>
    </lineage>
</organism>
<dbReference type="InterPro" id="IPR004919">
    <property type="entry name" value="GmrSD_N"/>
</dbReference>
<dbReference type="PANTHER" id="PTHR39639:SF1">
    <property type="entry name" value="DUF262 DOMAIN-CONTAINING PROTEIN"/>
    <property type="match status" value="1"/>
</dbReference>
<dbReference type="AlphaFoldDB" id="A0AAW7ZL69"/>
<feature type="domain" description="GmrSD restriction endonucleases N-terminal" evidence="1">
    <location>
        <begin position="34"/>
        <end position="102"/>
    </location>
</feature>
<protein>
    <submittedName>
        <fullName evidence="2">DUF262 domain-containing protein</fullName>
    </submittedName>
</protein>
<gene>
    <name evidence="2" type="ORF">Q5934_02940</name>
</gene>
<evidence type="ECO:0000313" key="3">
    <source>
        <dbReference type="Proteomes" id="UP001176432"/>
    </source>
</evidence>
<accession>A0AAW7ZL69</accession>
<dbReference type="RefSeq" id="WP_246917217.1">
    <property type="nucleotide sequence ID" value="NZ_CP083834.1"/>
</dbReference>
<evidence type="ECO:0000313" key="2">
    <source>
        <dbReference type="EMBL" id="MDO7920513.1"/>
    </source>
</evidence>
<name>A0AAW7ZL69_ENTAS</name>
<evidence type="ECO:0000259" key="1">
    <source>
        <dbReference type="Pfam" id="PF03235"/>
    </source>
</evidence>
<proteinExistence type="predicted"/>
<dbReference type="EMBL" id="JAUPXB010000001">
    <property type="protein sequence ID" value="MDO7920513.1"/>
    <property type="molecule type" value="Genomic_DNA"/>
</dbReference>
<dbReference type="Pfam" id="PF03235">
    <property type="entry name" value="GmrSD_N"/>
    <property type="match status" value="1"/>
</dbReference>
<sequence>MEKELQLKADEQIKAYSKKIDFYTSEYTVEILAQKVSAGEYTVPEYQREYTWDEPRKCKFIESLIIGLPIPFVFFWMNDDTGKLEIVDGSQRLRTLDEYFKNRLTLDGLGKVRTSS</sequence>
<comment type="caution">
    <text evidence="2">The sequence shown here is derived from an EMBL/GenBank/DDBJ whole genome shotgun (WGS) entry which is preliminary data.</text>
</comment>
<reference evidence="2" key="1">
    <citation type="submission" date="2023-07" db="EMBL/GenBank/DDBJ databases">
        <title>Isolates cultured from stool samples of acute diarrhea patients.</title>
        <authorList>
            <person name="Jiang S."/>
        </authorList>
    </citation>
    <scope>NUCLEOTIDE SEQUENCE</scope>
    <source>
        <strain evidence="2">L4424</strain>
    </source>
</reference>
<dbReference type="PANTHER" id="PTHR39639">
    <property type="entry name" value="CHROMOSOME 16, WHOLE GENOME SHOTGUN SEQUENCE"/>
    <property type="match status" value="1"/>
</dbReference>